<feature type="region of interest" description="Disordered" evidence="1">
    <location>
        <begin position="454"/>
        <end position="519"/>
    </location>
</feature>
<proteinExistence type="predicted"/>
<feature type="transmembrane region" description="Helical" evidence="2">
    <location>
        <begin position="524"/>
        <end position="544"/>
    </location>
</feature>
<reference evidence="3 4" key="1">
    <citation type="submission" date="2019-03" db="EMBL/GenBank/DDBJ databases">
        <title>Genomic Encyclopedia of Type Strains, Phase IV (KMG-IV): sequencing the most valuable type-strain genomes for metagenomic binning, comparative biology and taxonomic classification.</title>
        <authorList>
            <person name="Goeker M."/>
        </authorList>
    </citation>
    <scope>NUCLEOTIDE SEQUENCE [LARGE SCALE GENOMIC DNA]</scope>
    <source>
        <strain evidence="3 4">DSM 13328</strain>
    </source>
</reference>
<keyword evidence="2" id="KW-0812">Transmembrane</keyword>
<accession>A0A484F509</accession>
<dbReference type="EMBL" id="SNYS01000009">
    <property type="protein sequence ID" value="TDQ68211.1"/>
    <property type="molecule type" value="Genomic_DNA"/>
</dbReference>
<keyword evidence="4" id="KW-1185">Reference proteome</keyword>
<dbReference type="AlphaFoldDB" id="A0A484F509"/>
<gene>
    <name evidence="3" type="ORF">C7391_1149</name>
</gene>
<dbReference type="Proteomes" id="UP000294855">
    <property type="component" value="Unassembled WGS sequence"/>
</dbReference>
<evidence type="ECO:0000256" key="1">
    <source>
        <dbReference type="SAM" id="MobiDB-lite"/>
    </source>
</evidence>
<protein>
    <submittedName>
        <fullName evidence="3">Uncharacterized protein</fullName>
    </submittedName>
</protein>
<sequence length="548" mass="56280">MKQKGFLHILTLIGIILLTLTLLTGTAAADHTFDISDDKIIIQKNASANSLDIIHDGATTKNIPLSEMITIKQSGAGETTNVIIINGDDIIFDNSVNKAINITLEEVRINCLTKTISAMSLNNATVNLTLNGSNSLTGGSNLAEFHACGYSGIEVPEGCELTIISLNNDPTKGNLVATGAAGKDDDTSGKVIPGGGAGIGGIGMKNAGKITIIDSNITAIGGNGLGCGGGSGIGGGGSKDNGTGCSANSIIIKNSIVTAKGGNGDSNHGKGAGIGGGGGKEGGDAFNIRISGEQTDIIVTNGGIGGGFGVHPDCDGEGNIVIDSGNVLTLEQPNEANNVFKNGIGEEIYPISFTVMDNEDDKNPLPGVSIKSGSYTAMTREDASTRVGSANDWYAPGTVTMWLPTDGTTQSTFYFLNNSENRTGNELVNSPRPNIVGGNVIDIYLNELDLIQEKKGGGSGTGSAKVVDGNDTNKTTQQNNTSTSPNSAINDSPNSNENKNENTNQNSGDNGYENKTEPKTSKSGWIIAGIGLIAIAGIAGAYFYRKNK</sequence>
<dbReference type="RefSeq" id="WP_133517602.1">
    <property type="nucleotide sequence ID" value="NZ_JAHDUW010000004.1"/>
</dbReference>
<evidence type="ECO:0000256" key="2">
    <source>
        <dbReference type="SAM" id="Phobius"/>
    </source>
</evidence>
<evidence type="ECO:0000313" key="3">
    <source>
        <dbReference type="EMBL" id="TDQ68211.1"/>
    </source>
</evidence>
<comment type="caution">
    <text evidence="3">The sequence shown here is derived from an EMBL/GenBank/DDBJ whole genome shotgun (WGS) entry which is preliminary data.</text>
</comment>
<feature type="compositionally biased region" description="Low complexity" evidence="1">
    <location>
        <begin position="470"/>
        <end position="507"/>
    </location>
</feature>
<keyword evidence="2" id="KW-1133">Transmembrane helix</keyword>
<name>A0A484F509_9EURY</name>
<organism evidence="3 4">
    <name type="scientific">Methanimicrococcus blatticola</name>
    <dbReference type="NCBI Taxonomy" id="91560"/>
    <lineage>
        <taxon>Archaea</taxon>
        <taxon>Methanobacteriati</taxon>
        <taxon>Methanobacteriota</taxon>
        <taxon>Stenosarchaea group</taxon>
        <taxon>Methanomicrobia</taxon>
        <taxon>Methanosarcinales</taxon>
        <taxon>Methanosarcinaceae</taxon>
        <taxon>Methanimicrococcus</taxon>
    </lineage>
</organism>
<keyword evidence="2" id="KW-0472">Membrane</keyword>
<evidence type="ECO:0000313" key="4">
    <source>
        <dbReference type="Proteomes" id="UP000294855"/>
    </source>
</evidence>